<proteinExistence type="predicted"/>
<protein>
    <recommendedName>
        <fullName evidence="3">Tail protein</fullName>
    </recommendedName>
</protein>
<dbReference type="HOGENOM" id="CLU_114463_3_0_6"/>
<name>M5DND0_9GAMM</name>
<dbReference type="AlphaFoldDB" id="M5DND0"/>
<dbReference type="Pfam" id="PF10076">
    <property type="entry name" value="Phage_Mu_Gp48"/>
    <property type="match status" value="1"/>
</dbReference>
<dbReference type="InterPro" id="IPR018755">
    <property type="entry name" value="Phage_Mu_Gp48"/>
</dbReference>
<dbReference type="eggNOG" id="COG3778">
    <property type="taxonomic scope" value="Bacteria"/>
</dbReference>
<organism evidence="1 2">
    <name type="scientific">Thalassolituus oleivorans MIL-1</name>
    <dbReference type="NCBI Taxonomy" id="1298593"/>
    <lineage>
        <taxon>Bacteria</taxon>
        <taxon>Pseudomonadati</taxon>
        <taxon>Pseudomonadota</taxon>
        <taxon>Gammaproteobacteria</taxon>
        <taxon>Oceanospirillales</taxon>
        <taxon>Oceanospirillaceae</taxon>
        <taxon>Thalassolituus</taxon>
    </lineage>
</organism>
<dbReference type="Proteomes" id="UP000011866">
    <property type="component" value="Chromosome"/>
</dbReference>
<dbReference type="RefSeq" id="WP_015485688.1">
    <property type="nucleotide sequence ID" value="NC_020888.1"/>
</dbReference>
<reference evidence="1 2" key="1">
    <citation type="journal article" date="2013" name="Genome Announc.">
        <title>Genome Sequence of Thalassolituus oleivorans MIL-1 (DSM 14913T).</title>
        <authorList>
            <person name="Golyshin P.N."/>
            <person name="Werner J."/>
            <person name="Chernikova T.N."/>
            <person name="Tran H."/>
            <person name="Ferrer M."/>
            <person name="Yakimov M.M."/>
            <person name="Teeling H."/>
            <person name="Golyshina O.V."/>
        </authorList>
    </citation>
    <scope>NUCLEOTIDE SEQUENCE [LARGE SCALE GENOMIC DNA]</scope>
    <source>
        <strain evidence="1 2">MIL-1</strain>
    </source>
</reference>
<gene>
    <name evidence="1" type="ORF">TOL_0509</name>
</gene>
<sequence>MNALMSYQKSLLALLPQGSAWLRDDDGKIALLMRGLAEEFARIDTRAQQLIDESLPSGVIELLERWEADYGLPDSCSSVVQTFDQRISALEQKYKLYGSQSRAFLVSLVDAYGLIANISEYKEAVFGGDFGGYFWGTDWAFVVQFDIEIPDTITDIDSTKSILECSIARILHAHKYPIFVYGGAPDGALSYNGAYLTYNGAYLTYNP</sequence>
<dbReference type="KEGG" id="tol:TOL_0509"/>
<accession>M5DND0</accession>
<dbReference type="GeneID" id="79175493"/>
<evidence type="ECO:0000313" key="1">
    <source>
        <dbReference type="EMBL" id="CCU70948.1"/>
    </source>
</evidence>
<evidence type="ECO:0000313" key="2">
    <source>
        <dbReference type="Proteomes" id="UP000011866"/>
    </source>
</evidence>
<dbReference type="EMBL" id="HF680312">
    <property type="protein sequence ID" value="CCU70948.1"/>
    <property type="molecule type" value="Genomic_DNA"/>
</dbReference>
<evidence type="ECO:0008006" key="3">
    <source>
        <dbReference type="Google" id="ProtNLM"/>
    </source>
</evidence>
<keyword evidence="2" id="KW-1185">Reference proteome</keyword>